<dbReference type="EMBL" id="CM042051">
    <property type="protein sequence ID" value="KAI3727495.1"/>
    <property type="molecule type" value="Genomic_DNA"/>
</dbReference>
<name>A0ACB9BZT5_ARCLA</name>
<accession>A0ACB9BZT5</accession>
<reference evidence="1 2" key="2">
    <citation type="journal article" date="2022" name="Mol. Ecol. Resour.">
        <title>The genomes of chicory, endive, great burdock and yacon provide insights into Asteraceae paleo-polyploidization history and plant inulin production.</title>
        <authorList>
            <person name="Fan W."/>
            <person name="Wang S."/>
            <person name="Wang H."/>
            <person name="Wang A."/>
            <person name="Jiang F."/>
            <person name="Liu H."/>
            <person name="Zhao H."/>
            <person name="Xu D."/>
            <person name="Zhang Y."/>
        </authorList>
    </citation>
    <scope>NUCLEOTIDE SEQUENCE [LARGE SCALE GENOMIC DNA]</scope>
    <source>
        <strain evidence="2">cv. Niubang</strain>
    </source>
</reference>
<organism evidence="1 2">
    <name type="scientific">Arctium lappa</name>
    <name type="common">Greater burdock</name>
    <name type="synonym">Lappa major</name>
    <dbReference type="NCBI Taxonomy" id="4217"/>
    <lineage>
        <taxon>Eukaryota</taxon>
        <taxon>Viridiplantae</taxon>
        <taxon>Streptophyta</taxon>
        <taxon>Embryophyta</taxon>
        <taxon>Tracheophyta</taxon>
        <taxon>Spermatophyta</taxon>
        <taxon>Magnoliopsida</taxon>
        <taxon>eudicotyledons</taxon>
        <taxon>Gunneridae</taxon>
        <taxon>Pentapetalae</taxon>
        <taxon>asterids</taxon>
        <taxon>campanulids</taxon>
        <taxon>Asterales</taxon>
        <taxon>Asteraceae</taxon>
        <taxon>Carduoideae</taxon>
        <taxon>Cardueae</taxon>
        <taxon>Arctiinae</taxon>
        <taxon>Arctium</taxon>
    </lineage>
</organism>
<comment type="caution">
    <text evidence="1">The sequence shown here is derived from an EMBL/GenBank/DDBJ whole genome shotgun (WGS) entry which is preliminary data.</text>
</comment>
<proteinExistence type="predicted"/>
<evidence type="ECO:0000313" key="2">
    <source>
        <dbReference type="Proteomes" id="UP001055879"/>
    </source>
</evidence>
<sequence>MLFIRYELSTQKSSPPALRHESKSHLFISYGRYVKNLRALLDEKFFNSCLVHEEDKKNEENSFCMDCCFSLCLHCVPHHQSHRILQIRRYMYNDVLRLRDAQKIFDCSLIQSYTTNSEKVVLLRARQRVAFPIRGSRCTCLVCNQNIKSSFVYCSMLCKFNNVTASNGGQRVYAYGSKEPERSSLASGFVAECLVSPESSVEENSTIATAADETNYGCMEAVQGLLSSNQKRSTTTSNNGIIKKLHGRKCVPQRSPLF</sequence>
<keyword evidence="2" id="KW-1185">Reference proteome</keyword>
<reference evidence="2" key="1">
    <citation type="journal article" date="2022" name="Mol. Ecol. Resour.">
        <title>The genomes of chicory, endive, great burdock and yacon provide insights into Asteraceae palaeo-polyploidization history and plant inulin production.</title>
        <authorList>
            <person name="Fan W."/>
            <person name="Wang S."/>
            <person name="Wang H."/>
            <person name="Wang A."/>
            <person name="Jiang F."/>
            <person name="Liu H."/>
            <person name="Zhao H."/>
            <person name="Xu D."/>
            <person name="Zhang Y."/>
        </authorList>
    </citation>
    <scope>NUCLEOTIDE SEQUENCE [LARGE SCALE GENOMIC DNA]</scope>
    <source>
        <strain evidence="2">cv. Niubang</strain>
    </source>
</reference>
<gene>
    <name evidence="1" type="ORF">L6452_16111</name>
</gene>
<protein>
    <submittedName>
        <fullName evidence="1">Uncharacterized protein</fullName>
    </submittedName>
</protein>
<evidence type="ECO:0000313" key="1">
    <source>
        <dbReference type="EMBL" id="KAI3727495.1"/>
    </source>
</evidence>
<dbReference type="Proteomes" id="UP001055879">
    <property type="component" value="Linkage Group LG05"/>
</dbReference>